<evidence type="ECO:0000313" key="4">
    <source>
        <dbReference type="Proteomes" id="UP000327493"/>
    </source>
</evidence>
<evidence type="ECO:0000259" key="2">
    <source>
        <dbReference type="Pfam" id="PF09004"/>
    </source>
</evidence>
<accession>A0A5J5CKT8</accession>
<dbReference type="Pfam" id="PF09004">
    <property type="entry name" value="ALKBH8_N"/>
    <property type="match status" value="1"/>
</dbReference>
<dbReference type="EMBL" id="VOFY01000022">
    <property type="protein sequence ID" value="KAA8580711.1"/>
    <property type="molecule type" value="Genomic_DNA"/>
</dbReference>
<feature type="domain" description="Alkylated DNA repair protein AlkB homologue 8 N-terminal" evidence="2">
    <location>
        <begin position="103"/>
        <end position="144"/>
    </location>
</feature>
<dbReference type="GO" id="GO:0008168">
    <property type="term" value="F:methyltransferase activity"/>
    <property type="evidence" value="ECO:0007669"/>
    <property type="project" value="InterPro"/>
</dbReference>
<comment type="caution">
    <text evidence="3">The sequence shown here is derived from an EMBL/GenBank/DDBJ whole genome shotgun (WGS) entry which is preliminary data.</text>
</comment>
<name>A0A5J5CKT8_9PERO</name>
<evidence type="ECO:0000313" key="3">
    <source>
        <dbReference type="EMBL" id="KAA8580711.1"/>
    </source>
</evidence>
<organism evidence="3 4">
    <name type="scientific">Etheostoma spectabile</name>
    <name type="common">orangethroat darter</name>
    <dbReference type="NCBI Taxonomy" id="54343"/>
    <lineage>
        <taxon>Eukaryota</taxon>
        <taxon>Metazoa</taxon>
        <taxon>Chordata</taxon>
        <taxon>Craniata</taxon>
        <taxon>Vertebrata</taxon>
        <taxon>Euteleostomi</taxon>
        <taxon>Actinopterygii</taxon>
        <taxon>Neopterygii</taxon>
        <taxon>Teleostei</taxon>
        <taxon>Neoteleostei</taxon>
        <taxon>Acanthomorphata</taxon>
        <taxon>Eupercaria</taxon>
        <taxon>Perciformes</taxon>
        <taxon>Percoidei</taxon>
        <taxon>Percidae</taxon>
        <taxon>Etheostomatinae</taxon>
        <taxon>Etheostoma</taxon>
    </lineage>
</organism>
<feature type="region of interest" description="Disordered" evidence="1">
    <location>
        <begin position="1"/>
        <end position="23"/>
    </location>
</feature>
<dbReference type="GO" id="GO:0016706">
    <property type="term" value="F:2-oxoglutarate-dependent dioxygenase activity"/>
    <property type="evidence" value="ECO:0007669"/>
    <property type="project" value="InterPro"/>
</dbReference>
<proteinExistence type="predicted"/>
<gene>
    <name evidence="3" type="ORF">FQN60_013669</name>
</gene>
<evidence type="ECO:0000256" key="1">
    <source>
        <dbReference type="SAM" id="MobiDB-lite"/>
    </source>
</evidence>
<protein>
    <recommendedName>
        <fullName evidence="2">Alkylated DNA repair protein AlkB homologue 8 N-terminal domain-containing protein</fullName>
    </recommendedName>
</protein>
<dbReference type="AlphaFoldDB" id="A0A5J5CKT8"/>
<reference evidence="3 4" key="1">
    <citation type="submission" date="2019-08" db="EMBL/GenBank/DDBJ databases">
        <title>A chromosome-level genome assembly, high-density linkage maps, and genome scans reveal the genomic architecture of hybrid incompatibilities underlying speciation via character displacement in darters (Percidae: Etheostominae).</title>
        <authorList>
            <person name="Moran R.L."/>
            <person name="Catchen J.M."/>
            <person name="Fuller R.C."/>
        </authorList>
    </citation>
    <scope>NUCLEOTIDE SEQUENCE [LARGE SCALE GENOMIC DNA]</scope>
    <source>
        <strain evidence="3">EspeVRDwgs_2016</strain>
        <tissue evidence="3">Muscle</tissue>
    </source>
</reference>
<dbReference type="InterPro" id="IPR015095">
    <property type="entry name" value="AlkB_hom8_N"/>
</dbReference>
<sequence>MASPAVSKDMDFPQTQETKQGFRSDTVSWREAASATTFSLSDEISGRAGNSLTYISFRQTSVTIHSAPWAKRYGTEKFREEYLTSQLSCFKYLGVTISVDLTWSAHMQTGARKASQRVYHLRQLRKFGASLAILRSFYSATVESILTQSMAAWFGNSCKKDRKALQRVIRAAERCCSSALPSLEKLHQKMLE</sequence>
<dbReference type="Proteomes" id="UP000327493">
    <property type="component" value="Chromosome 22"/>
</dbReference>
<keyword evidence="4" id="KW-1185">Reference proteome</keyword>
<feature type="compositionally biased region" description="Polar residues" evidence="1">
    <location>
        <begin position="13"/>
        <end position="23"/>
    </location>
</feature>